<reference evidence="3 4" key="1">
    <citation type="submission" date="2013-03" db="EMBL/GenBank/DDBJ databases">
        <title>The Genome Sequence of Atopobium minutum 10063974.</title>
        <authorList>
            <consortium name="The Broad Institute Genome Sequencing Platform"/>
            <person name="Earl A."/>
            <person name="Ward D."/>
            <person name="Feldgarden M."/>
            <person name="Gevers D."/>
            <person name="Lambert T."/>
            <person name="Marvaud J.-C."/>
            <person name="Courvalin P."/>
            <person name="Walker B."/>
            <person name="Young S.K."/>
            <person name="Zeng Q."/>
            <person name="Gargeya S."/>
            <person name="Fitzgerald M."/>
            <person name="Haas B."/>
            <person name="Abouelleil A."/>
            <person name="Alvarado L."/>
            <person name="Arachchi H.M."/>
            <person name="Berlin A.M."/>
            <person name="Chapman S.B."/>
            <person name="Dewar J."/>
            <person name="Goldberg J."/>
            <person name="Griggs A."/>
            <person name="Gujja S."/>
            <person name="Hansen M."/>
            <person name="Howarth C."/>
            <person name="Imamovic A."/>
            <person name="Larimer J."/>
            <person name="McCowan C."/>
            <person name="Murphy C."/>
            <person name="Neiman D."/>
            <person name="Pearson M."/>
            <person name="Priest M."/>
            <person name="Roberts A."/>
            <person name="Saif S."/>
            <person name="Shea T."/>
            <person name="Sisk P."/>
            <person name="Sykes S."/>
            <person name="Wortman J."/>
            <person name="Nusbaum C."/>
            <person name="Birren B."/>
        </authorList>
    </citation>
    <scope>NUCLEOTIDE SEQUENCE [LARGE SCALE GENOMIC DNA]</scope>
    <source>
        <strain evidence="3 4">10063974</strain>
    </source>
</reference>
<dbReference type="Proteomes" id="UP000012651">
    <property type="component" value="Unassembled WGS sequence"/>
</dbReference>
<evidence type="ECO:0000313" key="3">
    <source>
        <dbReference type="EMBL" id="EMZ40470.1"/>
    </source>
</evidence>
<sequence length="334" mass="36221">MKKIVGTALATVLALSLVGCGNKPATSQKDNEAATTQSAAETKYPLTVATYDGDGKEIEQTFEKAPERVVTNNLSATKIMIDLGLQDKIVGMLNPDNAVTDSYAKAIEEIPHIGDKMTASQEVVLSYNPDAIIGRTLMFSDKFLGTVDSWNQNGVSVYTQKASVSNMEQSLDTVVEDVRNIGTIFNVQDKANEYADKLQERIDAVLAKHSDKNAEKKGALLMVGYNDETYGAFKSPLQESILNVLGYTNVATGTSGLTLENLVTSNPDLIIYVTSDRNQKLDATAVDLMKNNAVLADVPAIKNNKIMTISYDELMDYGPSVIDALEDIDAFLNK</sequence>
<dbReference type="Pfam" id="PF01497">
    <property type="entry name" value="Peripla_BP_2"/>
    <property type="match status" value="1"/>
</dbReference>
<accession>N2BPQ3</accession>
<comment type="caution">
    <text evidence="3">The sequence shown here is derived from an EMBL/GenBank/DDBJ whole genome shotgun (WGS) entry which is preliminary data.</text>
</comment>
<name>N2BPQ3_9ACTN</name>
<dbReference type="PROSITE" id="PS51257">
    <property type="entry name" value="PROKAR_LIPOPROTEIN"/>
    <property type="match status" value="1"/>
</dbReference>
<keyword evidence="4" id="KW-1185">Reference proteome</keyword>
<dbReference type="InterPro" id="IPR050902">
    <property type="entry name" value="ABC_Transporter_SBP"/>
</dbReference>
<dbReference type="PANTHER" id="PTHR30535:SF34">
    <property type="entry name" value="MOLYBDATE-BINDING PROTEIN MOLA"/>
    <property type="match status" value="1"/>
</dbReference>
<dbReference type="Gene3D" id="3.40.50.1980">
    <property type="entry name" value="Nitrogenase molybdenum iron protein domain"/>
    <property type="match status" value="2"/>
</dbReference>
<evidence type="ECO:0000313" key="4">
    <source>
        <dbReference type="Proteomes" id="UP000012651"/>
    </source>
</evidence>
<gene>
    <name evidence="3" type="ORF">HMPREF1091_01413</name>
</gene>
<evidence type="ECO:0000256" key="1">
    <source>
        <dbReference type="ARBA" id="ARBA00008814"/>
    </source>
</evidence>
<dbReference type="PATRIC" id="fig|997872.3.peg.1421"/>
<dbReference type="OrthoDB" id="9797850at2"/>
<dbReference type="PANTHER" id="PTHR30535">
    <property type="entry name" value="VITAMIN B12-BINDING PROTEIN"/>
    <property type="match status" value="1"/>
</dbReference>
<comment type="similarity">
    <text evidence="1">Belongs to the bacterial solute-binding protein 8 family.</text>
</comment>
<feature type="domain" description="Fe/B12 periplasmic-binding" evidence="2">
    <location>
        <begin position="68"/>
        <end position="334"/>
    </location>
</feature>
<dbReference type="GO" id="GO:0071281">
    <property type="term" value="P:cellular response to iron ion"/>
    <property type="evidence" value="ECO:0007669"/>
    <property type="project" value="TreeGrafter"/>
</dbReference>
<proteinExistence type="inferred from homology"/>
<dbReference type="PROSITE" id="PS50983">
    <property type="entry name" value="FE_B12_PBP"/>
    <property type="match status" value="1"/>
</dbReference>
<organism evidence="3 4">
    <name type="scientific">Atopobium minutum 10063974</name>
    <dbReference type="NCBI Taxonomy" id="997872"/>
    <lineage>
        <taxon>Bacteria</taxon>
        <taxon>Bacillati</taxon>
        <taxon>Actinomycetota</taxon>
        <taxon>Coriobacteriia</taxon>
        <taxon>Coriobacteriales</taxon>
        <taxon>Atopobiaceae</taxon>
        <taxon>Atopobium</taxon>
    </lineage>
</organism>
<dbReference type="AlphaFoldDB" id="N2BPQ3"/>
<dbReference type="SUPFAM" id="SSF53807">
    <property type="entry name" value="Helical backbone' metal receptor"/>
    <property type="match status" value="1"/>
</dbReference>
<evidence type="ECO:0000259" key="2">
    <source>
        <dbReference type="PROSITE" id="PS50983"/>
    </source>
</evidence>
<dbReference type="InterPro" id="IPR002491">
    <property type="entry name" value="ABC_transptr_periplasmic_BD"/>
</dbReference>
<dbReference type="HOGENOM" id="CLU_038034_7_0_11"/>
<dbReference type="RefSeq" id="WP_002564158.1">
    <property type="nucleotide sequence ID" value="NZ_KB822534.1"/>
</dbReference>
<dbReference type="EMBL" id="AGXC01000003">
    <property type="protein sequence ID" value="EMZ40470.1"/>
    <property type="molecule type" value="Genomic_DNA"/>
</dbReference>
<protein>
    <recommendedName>
        <fullName evidence="2">Fe/B12 periplasmic-binding domain-containing protein</fullName>
    </recommendedName>
</protein>